<dbReference type="AlphaFoldDB" id="A0AAW3HF14"/>
<keyword evidence="2" id="KW-1185">Reference proteome</keyword>
<accession>A0AAW3HF14</accession>
<dbReference type="InterPro" id="IPR008822">
    <property type="entry name" value="Endonuclease_RusA-like"/>
</dbReference>
<proteinExistence type="predicted"/>
<evidence type="ECO:0000313" key="2">
    <source>
        <dbReference type="Proteomes" id="UP000033354"/>
    </source>
</evidence>
<evidence type="ECO:0008006" key="3">
    <source>
        <dbReference type="Google" id="ProtNLM"/>
    </source>
</evidence>
<dbReference type="Gene3D" id="3.30.1330.70">
    <property type="entry name" value="Holliday junction resolvase RusA"/>
    <property type="match status" value="1"/>
</dbReference>
<protein>
    <recommendedName>
        <fullName evidence="3">TnsA endonuclease N-terminal domain-containing protein</fullName>
    </recommendedName>
</protein>
<reference evidence="1 2" key="1">
    <citation type="submission" date="2015-02" db="EMBL/GenBank/DDBJ databases">
        <authorList>
            <person name="Adams M."/>
            <person name="Sutton G."/>
            <person name="Nelson K."/>
            <person name="Bonomo R."/>
            <person name="McCorrison J."/>
            <person name="Sanka R."/>
            <person name="Brinkac L."/>
            <person name="Nierman W."/>
        </authorList>
    </citation>
    <scope>NUCLEOTIDE SEQUENCE [LARGE SCALE GENOMIC DNA]</scope>
    <source>
        <strain evidence="1 2">CIDEIMsCOL9</strain>
    </source>
</reference>
<dbReference type="GO" id="GO:0006281">
    <property type="term" value="P:DNA repair"/>
    <property type="evidence" value="ECO:0007669"/>
    <property type="project" value="InterPro"/>
</dbReference>
<name>A0AAW3HF14_9ENTR</name>
<dbReference type="GO" id="GO:0000287">
    <property type="term" value="F:magnesium ion binding"/>
    <property type="evidence" value="ECO:0007669"/>
    <property type="project" value="InterPro"/>
</dbReference>
<dbReference type="Pfam" id="PF05866">
    <property type="entry name" value="RusA"/>
    <property type="match status" value="1"/>
</dbReference>
<gene>
    <name evidence="1" type="ORF">SG71_16975</name>
</gene>
<organism evidence="1 2">
    <name type="scientific">Enterobacter chengduensis</name>
    <dbReference type="NCBI Taxonomy" id="2494701"/>
    <lineage>
        <taxon>Bacteria</taxon>
        <taxon>Pseudomonadati</taxon>
        <taxon>Pseudomonadota</taxon>
        <taxon>Gammaproteobacteria</taxon>
        <taxon>Enterobacterales</taxon>
        <taxon>Enterobacteriaceae</taxon>
        <taxon>Enterobacter</taxon>
        <taxon>Enterobacter cloacae complex</taxon>
    </lineage>
</organism>
<evidence type="ECO:0000313" key="1">
    <source>
        <dbReference type="EMBL" id="KJX35129.1"/>
    </source>
</evidence>
<dbReference type="RefSeq" id="WP_045890552.1">
    <property type="nucleotide sequence ID" value="NZ_JZKT01000024.1"/>
</dbReference>
<dbReference type="EMBL" id="JZKT01000024">
    <property type="protein sequence ID" value="KJX35129.1"/>
    <property type="molecule type" value="Genomic_DNA"/>
</dbReference>
<sequence>MADNLLEMIVFGRPATVNRKGPKSLKAIWQSKVFNSARAGYTGMQVKYKTTFKIFYFPHNNSYSDVDNGLKFTIDALAPVVMENDRQITRIIAERFVKGPGKSLVVPLSLAPSIAKILEMRENNSPAEYITLIKLEKYKCNGGKTMVNYYNYYHYQLELIKTEYILKEYAVYEDSPRTPSYKNFPFDLVAISKDKKEIIIIEIVNKRHGDHYRKRIRMMEELTTHPFLHHYFNVDKDAQILVDFRYIDNRESEQSEINAKIQEKFSDDNIAIILSERIPPLYLNNESTATNSFIRDWIYIARMIRSMFSFHRAQNNHHRNKNSTLDYFNLILYEFDIHPLEQINAEVRDLYTLYSIVLSVIEGNKVSELEAREMRWHLKYLQQQFKIKITSERNK</sequence>
<dbReference type="InterPro" id="IPR036614">
    <property type="entry name" value="RusA-like_sf"/>
</dbReference>
<dbReference type="SUPFAM" id="SSF103084">
    <property type="entry name" value="Holliday junction resolvase RusA"/>
    <property type="match status" value="1"/>
</dbReference>
<comment type="caution">
    <text evidence="1">The sequence shown here is derived from an EMBL/GenBank/DDBJ whole genome shotgun (WGS) entry which is preliminary data.</text>
</comment>
<dbReference type="Proteomes" id="UP000033354">
    <property type="component" value="Unassembled WGS sequence"/>
</dbReference>
<dbReference type="GO" id="GO:0006310">
    <property type="term" value="P:DNA recombination"/>
    <property type="evidence" value="ECO:0007669"/>
    <property type="project" value="InterPro"/>
</dbReference>